<dbReference type="Gene3D" id="3.20.20.80">
    <property type="entry name" value="Glycosidases"/>
    <property type="match status" value="1"/>
</dbReference>
<dbReference type="Pfam" id="PF03662">
    <property type="entry name" value="Glyco_hydro_79n"/>
    <property type="match status" value="1"/>
</dbReference>
<proteinExistence type="inferred from homology"/>
<dbReference type="Proteomes" id="UP001195483">
    <property type="component" value="Unassembled WGS sequence"/>
</dbReference>
<reference evidence="2" key="1">
    <citation type="journal article" date="2021" name="Genome Biol. Evol.">
        <title>A High-Quality Reference Genome for a Parasitic Bivalve with Doubly Uniparental Inheritance (Bivalvia: Unionida).</title>
        <authorList>
            <person name="Smith C.H."/>
        </authorList>
    </citation>
    <scope>NUCLEOTIDE SEQUENCE</scope>
    <source>
        <strain evidence="2">CHS0354</strain>
    </source>
</reference>
<evidence type="ECO:0000256" key="1">
    <source>
        <dbReference type="ARBA" id="ARBA00009800"/>
    </source>
</evidence>
<keyword evidence="3" id="KW-1185">Reference proteome</keyword>
<dbReference type="GO" id="GO:0005615">
    <property type="term" value="C:extracellular space"/>
    <property type="evidence" value="ECO:0007669"/>
    <property type="project" value="TreeGrafter"/>
</dbReference>
<dbReference type="GO" id="GO:0031012">
    <property type="term" value="C:extracellular matrix"/>
    <property type="evidence" value="ECO:0007669"/>
    <property type="project" value="TreeGrafter"/>
</dbReference>
<dbReference type="SUPFAM" id="SSF51445">
    <property type="entry name" value="(Trans)glycosidases"/>
    <property type="match status" value="1"/>
</dbReference>
<dbReference type="AlphaFoldDB" id="A0AAE0SXB6"/>
<protein>
    <submittedName>
        <fullName evidence="2">Uncharacterized protein</fullName>
    </submittedName>
</protein>
<dbReference type="GO" id="GO:0016020">
    <property type="term" value="C:membrane"/>
    <property type="evidence" value="ECO:0007669"/>
    <property type="project" value="InterPro"/>
</dbReference>
<sequence>MHSLKTKISGMRYNKMVSGDLIAGLDKSTCLVYGTCSYLPQACSPLSKSVQTLAKALSPSYLRVGGTPADFLIFQDGEKSAWQNLSFAKQNHTEFNMSAQFFDELYDFAVAVNWDLIFDLNSLLRKEDGSWDPTNAMKLFQYASKKNYTISGWELGNGMAYFIV</sequence>
<dbReference type="PANTHER" id="PTHR46145:SF4">
    <property type="entry name" value="HEPARANASE"/>
    <property type="match status" value="1"/>
</dbReference>
<dbReference type="InterPro" id="IPR005199">
    <property type="entry name" value="Glyco_hydro_79"/>
</dbReference>
<comment type="similarity">
    <text evidence="1">Belongs to the glycosyl hydrolase 79 family.</text>
</comment>
<evidence type="ECO:0000313" key="3">
    <source>
        <dbReference type="Proteomes" id="UP001195483"/>
    </source>
</evidence>
<organism evidence="2 3">
    <name type="scientific">Potamilus streckersoni</name>
    <dbReference type="NCBI Taxonomy" id="2493646"/>
    <lineage>
        <taxon>Eukaryota</taxon>
        <taxon>Metazoa</taxon>
        <taxon>Spiralia</taxon>
        <taxon>Lophotrochozoa</taxon>
        <taxon>Mollusca</taxon>
        <taxon>Bivalvia</taxon>
        <taxon>Autobranchia</taxon>
        <taxon>Heteroconchia</taxon>
        <taxon>Palaeoheterodonta</taxon>
        <taxon>Unionida</taxon>
        <taxon>Unionoidea</taxon>
        <taxon>Unionidae</taxon>
        <taxon>Ambleminae</taxon>
        <taxon>Lampsilini</taxon>
        <taxon>Potamilus</taxon>
    </lineage>
</organism>
<evidence type="ECO:0000313" key="2">
    <source>
        <dbReference type="EMBL" id="KAK3599811.1"/>
    </source>
</evidence>
<dbReference type="EMBL" id="JAEAOA010001358">
    <property type="protein sequence ID" value="KAK3599811.1"/>
    <property type="molecule type" value="Genomic_DNA"/>
</dbReference>
<reference evidence="2" key="2">
    <citation type="journal article" date="2021" name="Genome Biol. Evol.">
        <title>Developing a high-quality reference genome for a parasitic bivalve with doubly uniparental inheritance (Bivalvia: Unionida).</title>
        <authorList>
            <person name="Smith C.H."/>
        </authorList>
    </citation>
    <scope>NUCLEOTIDE SEQUENCE</scope>
    <source>
        <strain evidence="2">CHS0354</strain>
        <tissue evidence="2">Mantle</tissue>
    </source>
</reference>
<accession>A0AAE0SXB6</accession>
<reference evidence="2" key="3">
    <citation type="submission" date="2023-05" db="EMBL/GenBank/DDBJ databases">
        <authorList>
            <person name="Smith C.H."/>
        </authorList>
    </citation>
    <scope>NUCLEOTIDE SEQUENCE</scope>
    <source>
        <strain evidence="2">CHS0354</strain>
        <tissue evidence="2">Mantle</tissue>
    </source>
</reference>
<comment type="caution">
    <text evidence="2">The sequence shown here is derived from an EMBL/GenBank/DDBJ whole genome shotgun (WGS) entry which is preliminary data.</text>
</comment>
<dbReference type="PANTHER" id="PTHR46145">
    <property type="entry name" value="HEPARANASE"/>
    <property type="match status" value="1"/>
</dbReference>
<gene>
    <name evidence="2" type="ORF">CHS0354_022376</name>
</gene>
<dbReference type="GO" id="GO:0016798">
    <property type="term" value="F:hydrolase activity, acting on glycosyl bonds"/>
    <property type="evidence" value="ECO:0007669"/>
    <property type="project" value="InterPro"/>
</dbReference>
<name>A0AAE0SXB6_9BIVA</name>
<dbReference type="InterPro" id="IPR017853">
    <property type="entry name" value="GH"/>
</dbReference>